<evidence type="ECO:0000313" key="1">
    <source>
        <dbReference type="EMBL" id="QDZ01770.1"/>
    </source>
</evidence>
<dbReference type="KEGG" id="niy:FQ775_16075"/>
<keyword evidence="1" id="KW-0378">Hydrolase</keyword>
<dbReference type="OrthoDB" id="8420278at2"/>
<dbReference type="EMBL" id="CP042301">
    <property type="protein sequence ID" value="QDZ01770.1"/>
    <property type="molecule type" value="Genomic_DNA"/>
</dbReference>
<evidence type="ECO:0000313" key="2">
    <source>
        <dbReference type="Proteomes" id="UP000321389"/>
    </source>
</evidence>
<dbReference type="RefSeq" id="WP_146300411.1">
    <property type="nucleotide sequence ID" value="NZ_CP042301.2"/>
</dbReference>
<gene>
    <name evidence="1" type="ORF">FQ775_16075</name>
</gene>
<reference evidence="1" key="1">
    <citation type="submission" date="2020-04" db="EMBL/GenBank/DDBJ databases">
        <title>Nitratireductor sp. nov. isolated from mangrove soil.</title>
        <authorList>
            <person name="Ye Y."/>
        </authorList>
    </citation>
    <scope>NUCLEOTIDE SEQUENCE</scope>
    <source>
        <strain evidence="1">SY7</strain>
    </source>
</reference>
<sequence>MDENDETARNWTLIATPPGEEWSGRARYAAAMFFYQRSEMSAEVLEVYRICSRLDAEDPLAVIRDRGIGRDWLAKLGKAGR</sequence>
<name>A0A5B8L256_9HYPH</name>
<keyword evidence="2" id="KW-1185">Reference proteome</keyword>
<dbReference type="GO" id="GO:0004177">
    <property type="term" value="F:aminopeptidase activity"/>
    <property type="evidence" value="ECO:0007669"/>
    <property type="project" value="UniProtKB-KW"/>
</dbReference>
<accession>A0A5B8L256</accession>
<keyword evidence="1" id="KW-0031">Aminopeptidase</keyword>
<keyword evidence="1" id="KW-0645">Protease</keyword>
<protein>
    <submittedName>
        <fullName evidence="1">Aminopeptidase</fullName>
    </submittedName>
</protein>
<organism evidence="1 2">
    <name type="scientific">Nitratireductor mangrovi</name>
    <dbReference type="NCBI Taxonomy" id="2599600"/>
    <lineage>
        <taxon>Bacteria</taxon>
        <taxon>Pseudomonadati</taxon>
        <taxon>Pseudomonadota</taxon>
        <taxon>Alphaproteobacteria</taxon>
        <taxon>Hyphomicrobiales</taxon>
        <taxon>Phyllobacteriaceae</taxon>
        <taxon>Nitratireductor</taxon>
    </lineage>
</organism>
<dbReference type="AlphaFoldDB" id="A0A5B8L256"/>
<dbReference type="Proteomes" id="UP000321389">
    <property type="component" value="Chromosome"/>
</dbReference>
<proteinExistence type="predicted"/>